<dbReference type="InterPro" id="IPR025510">
    <property type="entry name" value="DUF4397"/>
</dbReference>
<evidence type="ECO:0000256" key="1">
    <source>
        <dbReference type="SAM" id="MobiDB-lite"/>
    </source>
</evidence>
<gene>
    <name evidence="5" type="ORF">RDV89_17890</name>
</gene>
<sequence>MTTPTPRADRTTSRRTSATRLAVCLGAPLALGCTALAVAPGAQAAPATPVPATAPGTDAPGTEAAETTGWVRAGHLSPGTPKADVTLTPFSGGDPVTIRGVAFSDVTDYLRVPQGLYTLAIRAEDQPDSQPMVTANVQVDAGSASTVIATGEDGPAQVQVVTDDLTPPADDKAKVRLISAASTSEPVTATVVDGPVLADEVTTGSATGYAEVEAQTWDIDVTAGDVDAPASSIPVEAGGVYTLLVLGDDAGGLELQAIQDSAGSGPMPQGGVDTGAGGLAAPTGTGTGAGGDASALLAPAAGTALAVALGGALVLRTRTRRHLEETG</sequence>
<keyword evidence="2" id="KW-0472">Membrane</keyword>
<feature type="region of interest" description="Disordered" evidence="1">
    <location>
        <begin position="45"/>
        <end position="64"/>
    </location>
</feature>
<comment type="caution">
    <text evidence="5">The sequence shown here is derived from an EMBL/GenBank/DDBJ whole genome shotgun (WGS) entry which is preliminary data.</text>
</comment>
<feature type="signal peptide" evidence="3">
    <location>
        <begin position="1"/>
        <end position="44"/>
    </location>
</feature>
<dbReference type="PROSITE" id="PS51257">
    <property type="entry name" value="PROKAR_LIPOPROTEIN"/>
    <property type="match status" value="1"/>
</dbReference>
<name>A0ABU3Q0D0_9ACTN</name>
<feature type="domain" description="DUF4397" evidence="4">
    <location>
        <begin position="70"/>
        <end position="187"/>
    </location>
</feature>
<dbReference type="EMBL" id="JAVYII010000009">
    <property type="protein sequence ID" value="MDT9594965.1"/>
    <property type="molecule type" value="Genomic_DNA"/>
</dbReference>
<keyword evidence="2" id="KW-1133">Transmembrane helix</keyword>
<dbReference type="Proteomes" id="UP001268542">
    <property type="component" value="Unassembled WGS sequence"/>
</dbReference>
<proteinExistence type="predicted"/>
<dbReference type="RefSeq" id="WP_315735259.1">
    <property type="nucleotide sequence ID" value="NZ_JAVYII010000009.1"/>
</dbReference>
<accession>A0ABU3Q0D0</accession>
<keyword evidence="3" id="KW-0732">Signal</keyword>
<evidence type="ECO:0000313" key="6">
    <source>
        <dbReference type="Proteomes" id="UP001268542"/>
    </source>
</evidence>
<organism evidence="5 6">
    <name type="scientific">Nocardioides imazamoxiresistens</name>
    <dbReference type="NCBI Taxonomy" id="3231893"/>
    <lineage>
        <taxon>Bacteria</taxon>
        <taxon>Bacillati</taxon>
        <taxon>Actinomycetota</taxon>
        <taxon>Actinomycetes</taxon>
        <taxon>Propionibacteriales</taxon>
        <taxon>Nocardioidaceae</taxon>
        <taxon>Nocardioides</taxon>
    </lineage>
</organism>
<keyword evidence="2" id="KW-0812">Transmembrane</keyword>
<protein>
    <submittedName>
        <fullName evidence="5">DUF4397 domain-containing protein</fullName>
    </submittedName>
</protein>
<feature type="region of interest" description="Disordered" evidence="1">
    <location>
        <begin position="260"/>
        <end position="283"/>
    </location>
</feature>
<evidence type="ECO:0000259" key="4">
    <source>
        <dbReference type="Pfam" id="PF14344"/>
    </source>
</evidence>
<keyword evidence="6" id="KW-1185">Reference proteome</keyword>
<evidence type="ECO:0000256" key="3">
    <source>
        <dbReference type="SAM" id="SignalP"/>
    </source>
</evidence>
<feature type="transmembrane region" description="Helical" evidence="2">
    <location>
        <begin position="296"/>
        <end position="315"/>
    </location>
</feature>
<evidence type="ECO:0000256" key="2">
    <source>
        <dbReference type="SAM" id="Phobius"/>
    </source>
</evidence>
<feature type="chain" id="PRO_5047258724" evidence="3">
    <location>
        <begin position="45"/>
        <end position="327"/>
    </location>
</feature>
<reference evidence="5 6" key="1">
    <citation type="submission" date="2023-08" db="EMBL/GenBank/DDBJ databases">
        <title>Nocardioides seae sp. nov., a bacterium isolated from a soil.</title>
        <authorList>
            <person name="Wang X."/>
        </authorList>
    </citation>
    <scope>NUCLEOTIDE SEQUENCE [LARGE SCALE GENOMIC DNA]</scope>
    <source>
        <strain evidence="5 6">YZH12</strain>
    </source>
</reference>
<dbReference type="Pfam" id="PF14344">
    <property type="entry name" value="DUF4397"/>
    <property type="match status" value="1"/>
</dbReference>
<evidence type="ECO:0000313" key="5">
    <source>
        <dbReference type="EMBL" id="MDT9594965.1"/>
    </source>
</evidence>